<comment type="similarity">
    <text evidence="1">Belongs to the peptidase M16 family.</text>
</comment>
<sequence length="499" mass="55508">MQGTGIRLFISGMLLATVGGNVQAEALQPDPAWQQGKLPNGFSWQVLTTPQRPNDRIELRLMVNAGSLAENAQQTGYARLLPRLALTHSDTLSASQLKSLWQQGMDDGRPKAPAVISYDYTLYRLSLPVGRPDLLRDALRWMANAGGRLAINPSTIHAATQTADPVASAPENSGSAWWHYRLKGSVLLAHDPGQSARLPVSGQQLQQFYQRWYTPDAMTLYVVGNVDGRGLNEQIVKTFSPLKGKRDMPPIVPTLSPLPPQPVSLMSGNGKEDSLKLIWDTPWQPIRDSGALNLYWRSDLAREALYMHVQQALQASKENSLKQANLRFDCNVHYQRAQCAIHIDTPSENLMPVMTFVAHELASLRNAGLGKEEFDALMARKTGELSTLFATYARTDTGILMSQRLRSQQNDVVDIAPEQYQKLRNEFLTQLSLPMLNQELHQQLSQNVILVLMQPEGEQEVNMKGLQETYDHIMAPGPQPASIDESKPEVTDIPPQSHN</sequence>
<dbReference type="InterPro" id="IPR050626">
    <property type="entry name" value="Peptidase_M16"/>
</dbReference>
<protein>
    <submittedName>
        <fullName evidence="9">Pitrilysin family protein</fullName>
    </submittedName>
</protein>
<dbReference type="InterPro" id="IPR007863">
    <property type="entry name" value="Peptidase_M16_C"/>
</dbReference>
<evidence type="ECO:0000313" key="9">
    <source>
        <dbReference type="EMBL" id="XBS69674.1"/>
    </source>
</evidence>
<keyword evidence="3" id="KW-0378">Hydrolase</keyword>
<evidence type="ECO:0000256" key="1">
    <source>
        <dbReference type="ARBA" id="ARBA00007261"/>
    </source>
</evidence>
<feature type="domain" description="Peptidase M16 N-terminal" evidence="7">
    <location>
        <begin position="46"/>
        <end position="158"/>
    </location>
</feature>
<evidence type="ECO:0000256" key="5">
    <source>
        <dbReference type="ARBA" id="ARBA00023049"/>
    </source>
</evidence>
<dbReference type="InterPro" id="IPR011249">
    <property type="entry name" value="Metalloenz_LuxS/M16"/>
</dbReference>
<dbReference type="PANTHER" id="PTHR43690">
    <property type="entry name" value="NARDILYSIN"/>
    <property type="match status" value="1"/>
</dbReference>
<gene>
    <name evidence="9" type="ORF">ABK905_25775</name>
</gene>
<dbReference type="GO" id="GO:0046872">
    <property type="term" value="F:metal ion binding"/>
    <property type="evidence" value="ECO:0007669"/>
    <property type="project" value="InterPro"/>
</dbReference>
<feature type="region of interest" description="Disordered" evidence="6">
    <location>
        <begin position="473"/>
        <end position="499"/>
    </location>
</feature>
<dbReference type="GO" id="GO:0006508">
    <property type="term" value="P:proteolysis"/>
    <property type="evidence" value="ECO:0007669"/>
    <property type="project" value="UniProtKB-KW"/>
</dbReference>
<organism evidence="9">
    <name type="scientific">Acerihabitans sp. KWT182</name>
    <dbReference type="NCBI Taxonomy" id="3157919"/>
    <lineage>
        <taxon>Bacteria</taxon>
        <taxon>Pseudomonadati</taxon>
        <taxon>Pseudomonadota</taxon>
        <taxon>Gammaproteobacteria</taxon>
        <taxon>Enterobacterales</taxon>
        <taxon>Pectobacteriaceae</taxon>
        <taxon>Acerihabitans</taxon>
    </lineage>
</organism>
<name>A0AAU7Q9G8_9GAMM</name>
<keyword evidence="2" id="KW-0645">Protease</keyword>
<dbReference type="SUPFAM" id="SSF63411">
    <property type="entry name" value="LuxS/MPP-like metallohydrolase"/>
    <property type="match status" value="2"/>
</dbReference>
<dbReference type="Gene3D" id="3.30.830.10">
    <property type="entry name" value="Metalloenzyme, LuxS/M16 peptidase-like"/>
    <property type="match status" value="2"/>
</dbReference>
<keyword evidence="5" id="KW-0482">Metalloprotease</keyword>
<dbReference type="PANTHER" id="PTHR43690:SF17">
    <property type="entry name" value="PROTEIN YHJJ"/>
    <property type="match status" value="1"/>
</dbReference>
<dbReference type="InterPro" id="IPR011765">
    <property type="entry name" value="Pept_M16_N"/>
</dbReference>
<evidence type="ECO:0000256" key="2">
    <source>
        <dbReference type="ARBA" id="ARBA00022670"/>
    </source>
</evidence>
<evidence type="ECO:0000256" key="4">
    <source>
        <dbReference type="ARBA" id="ARBA00022833"/>
    </source>
</evidence>
<feature type="domain" description="Peptidase M16 C-terminal" evidence="8">
    <location>
        <begin position="200"/>
        <end position="378"/>
    </location>
</feature>
<keyword evidence="4" id="KW-0862">Zinc</keyword>
<dbReference type="AlphaFoldDB" id="A0AAU7Q9G8"/>
<dbReference type="EMBL" id="CP157947">
    <property type="protein sequence ID" value="XBS69674.1"/>
    <property type="molecule type" value="Genomic_DNA"/>
</dbReference>
<accession>A0AAU7Q9G8</accession>
<dbReference type="GO" id="GO:0008237">
    <property type="term" value="F:metallopeptidase activity"/>
    <property type="evidence" value="ECO:0007669"/>
    <property type="project" value="UniProtKB-KW"/>
</dbReference>
<evidence type="ECO:0000256" key="6">
    <source>
        <dbReference type="SAM" id="MobiDB-lite"/>
    </source>
</evidence>
<evidence type="ECO:0000256" key="3">
    <source>
        <dbReference type="ARBA" id="ARBA00022801"/>
    </source>
</evidence>
<dbReference type="Pfam" id="PF05193">
    <property type="entry name" value="Peptidase_M16_C"/>
    <property type="match status" value="1"/>
</dbReference>
<reference evidence="9" key="1">
    <citation type="submission" date="2024-06" db="EMBL/GenBank/DDBJ databases">
        <authorList>
            <person name="Coelho C."/>
            <person name="Bento M."/>
            <person name="Garcia E."/>
            <person name="Camelo A."/>
            <person name="Brandao I."/>
            <person name="Espirito Santo C."/>
            <person name="Trovao J."/>
            <person name="Verissimo A."/>
            <person name="Costa J."/>
            <person name="Tiago I."/>
        </authorList>
    </citation>
    <scope>NUCLEOTIDE SEQUENCE</scope>
    <source>
        <strain evidence="9">KWT182</strain>
    </source>
</reference>
<proteinExistence type="inferred from homology"/>
<evidence type="ECO:0000259" key="8">
    <source>
        <dbReference type="Pfam" id="PF05193"/>
    </source>
</evidence>
<dbReference type="Pfam" id="PF00675">
    <property type="entry name" value="Peptidase_M16"/>
    <property type="match status" value="1"/>
</dbReference>
<evidence type="ECO:0000259" key="7">
    <source>
        <dbReference type="Pfam" id="PF00675"/>
    </source>
</evidence>